<gene>
    <name evidence="2" type="ORF">D5R40_25165</name>
</gene>
<dbReference type="AlphaFoldDB" id="A0A3N6P2W3"/>
<proteinExistence type="predicted"/>
<evidence type="ECO:0000313" key="2">
    <source>
        <dbReference type="EMBL" id="RQH28878.1"/>
    </source>
</evidence>
<dbReference type="Proteomes" id="UP000269154">
    <property type="component" value="Unassembled WGS sequence"/>
</dbReference>
<accession>A0A3N6P2W3</accession>
<feature type="compositionally biased region" description="Low complexity" evidence="1">
    <location>
        <begin position="50"/>
        <end position="61"/>
    </location>
</feature>
<protein>
    <submittedName>
        <fullName evidence="2">Uncharacterized protein</fullName>
    </submittedName>
</protein>
<reference evidence="2 3" key="1">
    <citation type="journal article" date="2018" name="ACS Chem. Biol.">
        <title>Ketoreductase domain dysfunction expands chemodiversity: malyngamide biosynthesis in the cyanobacterium Okeania hirsuta.</title>
        <authorList>
            <person name="Moss N.A."/>
            <person name="Leao T."/>
            <person name="Rankin M."/>
            <person name="McCullough T.M."/>
            <person name="Qu P."/>
            <person name="Korobeynikov A."/>
            <person name="Smith J.L."/>
            <person name="Gerwick L."/>
            <person name="Gerwick W.H."/>
        </authorList>
    </citation>
    <scope>NUCLEOTIDE SEQUENCE [LARGE SCALE GENOMIC DNA]</scope>
    <source>
        <strain evidence="2 3">PAB10Feb10-1</strain>
    </source>
</reference>
<comment type="caution">
    <text evidence="2">The sequence shown here is derived from an EMBL/GenBank/DDBJ whole genome shotgun (WGS) entry which is preliminary data.</text>
</comment>
<organism evidence="2 3">
    <name type="scientific">Okeania hirsuta</name>
    <dbReference type="NCBI Taxonomy" id="1458930"/>
    <lineage>
        <taxon>Bacteria</taxon>
        <taxon>Bacillati</taxon>
        <taxon>Cyanobacteriota</taxon>
        <taxon>Cyanophyceae</taxon>
        <taxon>Oscillatoriophycideae</taxon>
        <taxon>Oscillatoriales</taxon>
        <taxon>Microcoleaceae</taxon>
        <taxon>Okeania</taxon>
    </lineage>
</organism>
<feature type="compositionally biased region" description="Low complexity" evidence="1">
    <location>
        <begin position="148"/>
        <end position="162"/>
    </location>
</feature>
<dbReference type="RefSeq" id="WP_124147555.1">
    <property type="nucleotide sequence ID" value="NZ_CAWOKI010000289.1"/>
</dbReference>
<name>A0A3N6P2W3_9CYAN</name>
<sequence length="203" mass="22216">MNKVLYFVSIGILAFWILRGESVALNDEDMQLMALSDSASFSNQILAQVPDSPSSDSQSQSTIPSAEVPEKSNTVANLIQSTDPEEREKVLQQNLGNEVDDTTIQPSQTISVPTGRDPFSVVPEIPVPELAPEESSVAQLPEIQGQQLPGLPTLPETTAPTTWQQNVRRIVPSDDSPIVAQQRRRRPLPNTSPFENSFVEHGC</sequence>
<keyword evidence="3" id="KW-1185">Reference proteome</keyword>
<feature type="region of interest" description="Disordered" evidence="1">
    <location>
        <begin position="47"/>
        <end position="73"/>
    </location>
</feature>
<evidence type="ECO:0000256" key="1">
    <source>
        <dbReference type="SAM" id="MobiDB-lite"/>
    </source>
</evidence>
<feature type="region of interest" description="Disordered" evidence="1">
    <location>
        <begin position="147"/>
        <end position="203"/>
    </location>
</feature>
<dbReference type="OrthoDB" id="9944343at2"/>
<dbReference type="EMBL" id="RCBY01000201">
    <property type="protein sequence ID" value="RQH28878.1"/>
    <property type="molecule type" value="Genomic_DNA"/>
</dbReference>
<evidence type="ECO:0000313" key="3">
    <source>
        <dbReference type="Proteomes" id="UP000269154"/>
    </source>
</evidence>